<dbReference type="Proteomes" id="UP001180020">
    <property type="component" value="Unassembled WGS sequence"/>
</dbReference>
<feature type="region of interest" description="Disordered" evidence="1">
    <location>
        <begin position="133"/>
        <end position="164"/>
    </location>
</feature>
<evidence type="ECO:0000313" key="2">
    <source>
        <dbReference type="EMBL" id="KAK1320356.1"/>
    </source>
</evidence>
<organism evidence="2 3">
    <name type="scientific">Acorus calamus</name>
    <name type="common">Sweet flag</name>
    <dbReference type="NCBI Taxonomy" id="4465"/>
    <lineage>
        <taxon>Eukaryota</taxon>
        <taxon>Viridiplantae</taxon>
        <taxon>Streptophyta</taxon>
        <taxon>Embryophyta</taxon>
        <taxon>Tracheophyta</taxon>
        <taxon>Spermatophyta</taxon>
        <taxon>Magnoliopsida</taxon>
        <taxon>Liliopsida</taxon>
        <taxon>Acoraceae</taxon>
        <taxon>Acorus</taxon>
    </lineage>
</organism>
<dbReference type="AlphaFoldDB" id="A0AAV9F4I6"/>
<reference evidence="2" key="1">
    <citation type="journal article" date="2023" name="Nat. Commun.">
        <title>Diploid and tetraploid genomes of Acorus and the evolution of monocots.</title>
        <authorList>
            <person name="Ma L."/>
            <person name="Liu K.W."/>
            <person name="Li Z."/>
            <person name="Hsiao Y.Y."/>
            <person name="Qi Y."/>
            <person name="Fu T."/>
            <person name="Tang G.D."/>
            <person name="Zhang D."/>
            <person name="Sun W.H."/>
            <person name="Liu D.K."/>
            <person name="Li Y."/>
            <person name="Chen G.Z."/>
            <person name="Liu X.D."/>
            <person name="Liao X.Y."/>
            <person name="Jiang Y.T."/>
            <person name="Yu X."/>
            <person name="Hao Y."/>
            <person name="Huang J."/>
            <person name="Zhao X.W."/>
            <person name="Ke S."/>
            <person name="Chen Y.Y."/>
            <person name="Wu W.L."/>
            <person name="Hsu J.L."/>
            <person name="Lin Y.F."/>
            <person name="Huang M.D."/>
            <person name="Li C.Y."/>
            <person name="Huang L."/>
            <person name="Wang Z.W."/>
            <person name="Zhao X."/>
            <person name="Zhong W.Y."/>
            <person name="Peng D.H."/>
            <person name="Ahmad S."/>
            <person name="Lan S."/>
            <person name="Zhang J.S."/>
            <person name="Tsai W.C."/>
            <person name="Van de Peer Y."/>
            <person name="Liu Z.J."/>
        </authorList>
    </citation>
    <scope>NUCLEOTIDE SEQUENCE</scope>
    <source>
        <strain evidence="2">CP</strain>
    </source>
</reference>
<dbReference type="GO" id="GO:0016485">
    <property type="term" value="P:protein processing"/>
    <property type="evidence" value="ECO:0007669"/>
    <property type="project" value="InterPro"/>
</dbReference>
<dbReference type="InterPro" id="IPR008710">
    <property type="entry name" value="Nicastrin"/>
</dbReference>
<gene>
    <name evidence="2" type="ORF">QJS10_CPA03g01790</name>
</gene>
<dbReference type="EMBL" id="JAUJYO010000003">
    <property type="protein sequence ID" value="KAK1320356.1"/>
    <property type="molecule type" value="Genomic_DNA"/>
</dbReference>
<feature type="compositionally biased region" description="Low complexity" evidence="1">
    <location>
        <begin position="110"/>
        <end position="120"/>
    </location>
</feature>
<dbReference type="PANTHER" id="PTHR21092">
    <property type="entry name" value="NICASTRIN"/>
    <property type="match status" value="1"/>
</dbReference>
<dbReference type="GO" id="GO:0005886">
    <property type="term" value="C:plasma membrane"/>
    <property type="evidence" value="ECO:0007669"/>
    <property type="project" value="TreeGrafter"/>
</dbReference>
<feature type="compositionally biased region" description="Basic and acidic residues" evidence="1">
    <location>
        <begin position="1"/>
        <end position="14"/>
    </location>
</feature>
<evidence type="ECO:0000313" key="3">
    <source>
        <dbReference type="Proteomes" id="UP001180020"/>
    </source>
</evidence>
<name>A0AAV9F4I6_ACOCL</name>
<comment type="caution">
    <text evidence="2">The sequence shown here is derived from an EMBL/GenBank/DDBJ whole genome shotgun (WGS) entry which is preliminary data.</text>
</comment>
<dbReference type="PANTHER" id="PTHR21092:SF0">
    <property type="entry name" value="NICASTRIN"/>
    <property type="match status" value="1"/>
</dbReference>
<feature type="region of interest" description="Disordered" evidence="1">
    <location>
        <begin position="1"/>
        <end position="22"/>
    </location>
</feature>
<evidence type="ECO:0000256" key="1">
    <source>
        <dbReference type="SAM" id="MobiDB-lite"/>
    </source>
</evidence>
<feature type="region of interest" description="Disordered" evidence="1">
    <location>
        <begin position="78"/>
        <end position="120"/>
    </location>
</feature>
<sequence>MFAESLRRRGREATEEGDPPIKVSVGVKRVQERNVRGEREEGSVWSSLPPINISSMKAPKPILLAVTSMDSASFFRDKSLGADSSVSPGRQRRRWSVGGNPDASGGGTRGTRVSSRMSMVPEIRRWEETRMPVRSKRRRLRVLPEMEGEEEKERHRGAKAQGTD</sequence>
<accession>A0AAV9F4I6</accession>
<reference evidence="2" key="2">
    <citation type="submission" date="2023-06" db="EMBL/GenBank/DDBJ databases">
        <authorList>
            <person name="Ma L."/>
            <person name="Liu K.-W."/>
            <person name="Li Z."/>
            <person name="Hsiao Y.-Y."/>
            <person name="Qi Y."/>
            <person name="Fu T."/>
            <person name="Tang G."/>
            <person name="Zhang D."/>
            <person name="Sun W.-H."/>
            <person name="Liu D.-K."/>
            <person name="Li Y."/>
            <person name="Chen G.-Z."/>
            <person name="Liu X.-D."/>
            <person name="Liao X.-Y."/>
            <person name="Jiang Y.-T."/>
            <person name="Yu X."/>
            <person name="Hao Y."/>
            <person name="Huang J."/>
            <person name="Zhao X.-W."/>
            <person name="Ke S."/>
            <person name="Chen Y.-Y."/>
            <person name="Wu W.-L."/>
            <person name="Hsu J.-L."/>
            <person name="Lin Y.-F."/>
            <person name="Huang M.-D."/>
            <person name="Li C.-Y."/>
            <person name="Huang L."/>
            <person name="Wang Z.-W."/>
            <person name="Zhao X."/>
            <person name="Zhong W.-Y."/>
            <person name="Peng D.-H."/>
            <person name="Ahmad S."/>
            <person name="Lan S."/>
            <person name="Zhang J.-S."/>
            <person name="Tsai W.-C."/>
            <person name="Van De Peer Y."/>
            <person name="Liu Z.-J."/>
        </authorList>
    </citation>
    <scope>NUCLEOTIDE SEQUENCE</scope>
    <source>
        <strain evidence="2">CP</strain>
        <tissue evidence="2">Leaves</tissue>
    </source>
</reference>
<keyword evidence="3" id="KW-1185">Reference proteome</keyword>
<proteinExistence type="predicted"/>
<protein>
    <submittedName>
        <fullName evidence="2">Nicastrin</fullName>
    </submittedName>
</protein>